<name>A0A4R4DTV4_9BACT</name>
<keyword evidence="9 12" id="KW-0378">Hydrolase</keyword>
<accession>A0A4R4DTV4</accession>
<feature type="domain" description="Amidohydrolase-related" evidence="11">
    <location>
        <begin position="49"/>
        <end position="423"/>
    </location>
</feature>
<dbReference type="NCBIfam" id="TIGR03178">
    <property type="entry name" value="allantoinase"/>
    <property type="match status" value="1"/>
</dbReference>
<keyword evidence="10" id="KW-0862">Zinc</keyword>
<evidence type="ECO:0000256" key="3">
    <source>
        <dbReference type="ARBA" id="ARBA00004968"/>
    </source>
</evidence>
<dbReference type="Pfam" id="PF01979">
    <property type="entry name" value="Amidohydro_1"/>
    <property type="match status" value="1"/>
</dbReference>
<dbReference type="RefSeq" id="WP_131853844.1">
    <property type="nucleotide sequence ID" value="NZ_SKFH01000042.1"/>
</dbReference>
<evidence type="ECO:0000256" key="10">
    <source>
        <dbReference type="ARBA" id="ARBA00022833"/>
    </source>
</evidence>
<dbReference type="GO" id="GO:0050897">
    <property type="term" value="F:cobalt ion binding"/>
    <property type="evidence" value="ECO:0007669"/>
    <property type="project" value="InterPro"/>
</dbReference>
<keyword evidence="13" id="KW-1185">Reference proteome</keyword>
<dbReference type="Gene3D" id="3.20.20.140">
    <property type="entry name" value="Metal-dependent hydrolases"/>
    <property type="match status" value="1"/>
</dbReference>
<organism evidence="12 13">
    <name type="scientific">Flaviaesturariibacter aridisoli</name>
    <dbReference type="NCBI Taxonomy" id="2545761"/>
    <lineage>
        <taxon>Bacteria</taxon>
        <taxon>Pseudomonadati</taxon>
        <taxon>Bacteroidota</taxon>
        <taxon>Chitinophagia</taxon>
        <taxon>Chitinophagales</taxon>
        <taxon>Chitinophagaceae</taxon>
        <taxon>Flaviaestuariibacter</taxon>
    </lineage>
</organism>
<evidence type="ECO:0000256" key="4">
    <source>
        <dbReference type="ARBA" id="ARBA00010286"/>
    </source>
</evidence>
<dbReference type="SUPFAM" id="SSF51556">
    <property type="entry name" value="Metallo-dependent hydrolases"/>
    <property type="match status" value="1"/>
</dbReference>
<dbReference type="InterPro" id="IPR002195">
    <property type="entry name" value="Dihydroorotase_CS"/>
</dbReference>
<dbReference type="GO" id="GO:0004038">
    <property type="term" value="F:allantoinase activity"/>
    <property type="evidence" value="ECO:0007669"/>
    <property type="project" value="UniProtKB-EC"/>
</dbReference>
<dbReference type="PANTHER" id="PTHR43668">
    <property type="entry name" value="ALLANTOINASE"/>
    <property type="match status" value="1"/>
</dbReference>
<evidence type="ECO:0000256" key="1">
    <source>
        <dbReference type="ARBA" id="ARBA00001947"/>
    </source>
</evidence>
<comment type="pathway">
    <text evidence="3">Nitrogen metabolism; (S)-allantoin degradation; allantoate from (S)-allantoin: step 1/1.</text>
</comment>
<comment type="similarity">
    <text evidence="5">Belongs to the metallo-dependent hydrolases superfamily. Allantoinase family.</text>
</comment>
<dbReference type="GO" id="GO:0005737">
    <property type="term" value="C:cytoplasm"/>
    <property type="evidence" value="ECO:0007669"/>
    <property type="project" value="TreeGrafter"/>
</dbReference>
<dbReference type="InterPro" id="IPR050138">
    <property type="entry name" value="DHOase/Allantoinase_Hydrolase"/>
</dbReference>
<dbReference type="InterPro" id="IPR006680">
    <property type="entry name" value="Amidohydro-rel"/>
</dbReference>
<comment type="subunit">
    <text evidence="6">Homotetramer.</text>
</comment>
<comment type="function">
    <text evidence="2">Catalyzes the reversible cyclization of carbamoyl aspartate to dihydroorotate.</text>
</comment>
<proteinExistence type="inferred from homology"/>
<dbReference type="InterPro" id="IPR032466">
    <property type="entry name" value="Metal_Hydrolase"/>
</dbReference>
<dbReference type="GO" id="GO:0008270">
    <property type="term" value="F:zinc ion binding"/>
    <property type="evidence" value="ECO:0007669"/>
    <property type="project" value="InterPro"/>
</dbReference>
<dbReference type="SUPFAM" id="SSF51338">
    <property type="entry name" value="Composite domain of metallo-dependent hydrolases"/>
    <property type="match status" value="1"/>
</dbReference>
<evidence type="ECO:0000256" key="8">
    <source>
        <dbReference type="ARBA" id="ARBA00022723"/>
    </source>
</evidence>
<reference evidence="12 13" key="1">
    <citation type="submission" date="2019-03" db="EMBL/GenBank/DDBJ databases">
        <authorList>
            <person name="Kim M.K.M."/>
        </authorList>
    </citation>
    <scope>NUCLEOTIDE SEQUENCE [LARGE SCALE GENOMIC DNA]</scope>
    <source>
        <strain evidence="12 13">17J68-15</strain>
    </source>
</reference>
<dbReference type="EMBL" id="SKFH01000042">
    <property type="protein sequence ID" value="TCZ66532.1"/>
    <property type="molecule type" value="Genomic_DNA"/>
</dbReference>
<dbReference type="PANTHER" id="PTHR43668:SF2">
    <property type="entry name" value="ALLANTOINASE"/>
    <property type="match status" value="1"/>
</dbReference>
<dbReference type="GO" id="GO:0006145">
    <property type="term" value="P:purine nucleobase catabolic process"/>
    <property type="evidence" value="ECO:0007669"/>
    <property type="project" value="TreeGrafter"/>
</dbReference>
<evidence type="ECO:0000256" key="6">
    <source>
        <dbReference type="ARBA" id="ARBA00011881"/>
    </source>
</evidence>
<dbReference type="GO" id="GO:0000256">
    <property type="term" value="P:allantoin catabolic process"/>
    <property type="evidence" value="ECO:0007669"/>
    <property type="project" value="InterPro"/>
</dbReference>
<evidence type="ECO:0000313" key="13">
    <source>
        <dbReference type="Proteomes" id="UP000295164"/>
    </source>
</evidence>
<sequence>MTETRLFSRRCFFEGDIQPGTVYIRNGKILKIVEEEKAPAGATDLGDAVLMPGCIDAHVHINEPGRTEWEGFDTATRAAAAGGSTSLVDMPLNSTPVTIDNASLQQKLAASEGKLHVHVGFYGGLVPGNANQMDALAQGGVLGIKAFLTHSGIEDFPNATIEDLEAAMPMLAKLKLPLLVHCELDEPGTTEALEADPRSYRAYLASRPKEWENRAVQQMIDLCRKYRCHVHIVHVSSAEALPLIKAAKKEGLPLTAETCPQYLLFNAEDIPDGQTQYKCAPPIRERENNELLKEALCEGVLDFITTDHSPAPPGTKELESGNLLRAWGGIAGLQFLLPASWTALRDTLSLEQFIPLITEAPARFLRLEHHKGFLLPGYDADLVAWLPEAPVRIGAAAVQHKHKISPYIDHALFGRVQQTWVAGEAQLAPAAPAKPTGTWLLRK</sequence>
<evidence type="ECO:0000256" key="2">
    <source>
        <dbReference type="ARBA" id="ARBA00002368"/>
    </source>
</evidence>
<evidence type="ECO:0000256" key="9">
    <source>
        <dbReference type="ARBA" id="ARBA00022801"/>
    </source>
</evidence>
<keyword evidence="8" id="KW-0479">Metal-binding</keyword>
<evidence type="ECO:0000256" key="7">
    <source>
        <dbReference type="ARBA" id="ARBA00012863"/>
    </source>
</evidence>
<dbReference type="InterPro" id="IPR017593">
    <property type="entry name" value="Allantoinase"/>
</dbReference>
<dbReference type="AlphaFoldDB" id="A0A4R4DTV4"/>
<dbReference type="InterPro" id="IPR011059">
    <property type="entry name" value="Metal-dep_hydrolase_composite"/>
</dbReference>
<comment type="cofactor">
    <cofactor evidence="1">
        <name>Zn(2+)</name>
        <dbReference type="ChEBI" id="CHEBI:29105"/>
    </cofactor>
</comment>
<gene>
    <name evidence="12" type="primary">allB</name>
    <name evidence="12" type="ORF">E0486_16595</name>
</gene>
<comment type="caution">
    <text evidence="12">The sequence shown here is derived from an EMBL/GenBank/DDBJ whole genome shotgun (WGS) entry which is preliminary data.</text>
</comment>
<dbReference type="EC" id="3.5.2.5" evidence="7"/>
<evidence type="ECO:0000256" key="5">
    <source>
        <dbReference type="ARBA" id="ARBA00010368"/>
    </source>
</evidence>
<comment type="similarity">
    <text evidence="4">Belongs to the metallo-dependent hydrolases superfamily. DHOase family. Class I DHOase subfamily.</text>
</comment>
<dbReference type="PROSITE" id="PS00482">
    <property type="entry name" value="DIHYDROOROTASE_1"/>
    <property type="match status" value="1"/>
</dbReference>
<dbReference type="OrthoDB" id="9765462at2"/>
<evidence type="ECO:0000313" key="12">
    <source>
        <dbReference type="EMBL" id="TCZ66532.1"/>
    </source>
</evidence>
<dbReference type="Proteomes" id="UP000295164">
    <property type="component" value="Unassembled WGS sequence"/>
</dbReference>
<protein>
    <recommendedName>
        <fullName evidence="7">allantoinase</fullName>
        <ecNumber evidence="7">3.5.2.5</ecNumber>
    </recommendedName>
</protein>
<evidence type="ECO:0000259" key="11">
    <source>
        <dbReference type="Pfam" id="PF01979"/>
    </source>
</evidence>